<dbReference type="GO" id="GO:0006357">
    <property type="term" value="P:regulation of transcription by RNA polymerase II"/>
    <property type="evidence" value="ECO:0007669"/>
    <property type="project" value="InterPro"/>
</dbReference>
<evidence type="ECO:0000259" key="9">
    <source>
        <dbReference type="SMART" id="SM01281"/>
    </source>
</evidence>
<feature type="region of interest" description="Disordered" evidence="8">
    <location>
        <begin position="52"/>
        <end position="72"/>
    </location>
</feature>
<feature type="region of interest" description="Disordered" evidence="8">
    <location>
        <begin position="589"/>
        <end position="616"/>
    </location>
</feature>
<evidence type="ECO:0000256" key="3">
    <source>
        <dbReference type="ARBA" id="ARBA00019622"/>
    </source>
</evidence>
<evidence type="ECO:0000256" key="4">
    <source>
        <dbReference type="ARBA" id="ARBA00023015"/>
    </source>
</evidence>
<reference evidence="10 11" key="1">
    <citation type="submission" date="2016-07" db="EMBL/GenBank/DDBJ databases">
        <title>Pervasive Adenine N6-methylation of Active Genes in Fungi.</title>
        <authorList>
            <consortium name="DOE Joint Genome Institute"/>
            <person name="Mondo S.J."/>
            <person name="Dannebaum R.O."/>
            <person name="Kuo R.C."/>
            <person name="Labutti K."/>
            <person name="Haridas S."/>
            <person name="Kuo A."/>
            <person name="Salamov A."/>
            <person name="Ahrendt S.R."/>
            <person name="Lipzen A."/>
            <person name="Sullivan W."/>
            <person name="Andreopoulos W.B."/>
            <person name="Clum A."/>
            <person name="Lindquist E."/>
            <person name="Daum C."/>
            <person name="Ramamoorthy G.K."/>
            <person name="Gryganskyi A."/>
            <person name="Culley D."/>
            <person name="Magnuson J.K."/>
            <person name="James T.Y."/>
            <person name="O'Malley M.A."/>
            <person name="Stajich J.E."/>
            <person name="Spatafora J.W."/>
            <person name="Visel A."/>
            <person name="Grigoriev I.V."/>
        </authorList>
    </citation>
    <scope>NUCLEOTIDE SEQUENCE [LARGE SCALE GENOMIC DNA]</scope>
    <source>
        <strain evidence="10 11">62-1032</strain>
    </source>
</reference>
<dbReference type="GO" id="GO:0003712">
    <property type="term" value="F:transcription coregulator activity"/>
    <property type="evidence" value="ECO:0007669"/>
    <property type="project" value="InterPro"/>
</dbReference>
<dbReference type="PANTHER" id="PTHR46567:SF1">
    <property type="entry name" value="MEDIATOR OF RNA POLYMERASE II TRANSCRIPTION SUBUNIT 12"/>
    <property type="match status" value="1"/>
</dbReference>
<feature type="compositionally biased region" description="Acidic residues" evidence="8">
    <location>
        <begin position="475"/>
        <end position="486"/>
    </location>
</feature>
<evidence type="ECO:0000256" key="1">
    <source>
        <dbReference type="ARBA" id="ARBA00004123"/>
    </source>
</evidence>
<dbReference type="InterPro" id="IPR019035">
    <property type="entry name" value="Mediator_Med12"/>
</dbReference>
<evidence type="ECO:0000313" key="11">
    <source>
        <dbReference type="Proteomes" id="UP000193467"/>
    </source>
</evidence>
<feature type="domain" description="Mediator complex subunit Med12" evidence="9">
    <location>
        <begin position="154"/>
        <end position="217"/>
    </location>
</feature>
<dbReference type="GO" id="GO:0016592">
    <property type="term" value="C:mediator complex"/>
    <property type="evidence" value="ECO:0007669"/>
    <property type="project" value="InterPro"/>
</dbReference>
<proteinExistence type="inferred from homology"/>
<feature type="compositionally biased region" description="Acidic residues" evidence="8">
    <location>
        <begin position="589"/>
        <end position="607"/>
    </location>
</feature>
<gene>
    <name evidence="10" type="ORF">BCR35DRAFT_309518</name>
</gene>
<comment type="similarity">
    <text evidence="2">Belongs to the Mediator complex subunit 12 family.</text>
</comment>
<keyword evidence="5" id="KW-0804">Transcription</keyword>
<feature type="region of interest" description="Disordered" evidence="8">
    <location>
        <begin position="465"/>
        <end position="486"/>
    </location>
</feature>
<name>A0A1Y2DFE2_9BASI</name>
<comment type="subcellular location">
    <subcellularLocation>
        <location evidence="1">Nucleus</location>
    </subcellularLocation>
</comment>
<keyword evidence="11" id="KW-1185">Reference proteome</keyword>
<evidence type="ECO:0000256" key="5">
    <source>
        <dbReference type="ARBA" id="ARBA00023163"/>
    </source>
</evidence>
<feature type="compositionally biased region" description="Low complexity" evidence="8">
    <location>
        <begin position="1611"/>
        <end position="1620"/>
    </location>
</feature>
<evidence type="ECO:0000256" key="6">
    <source>
        <dbReference type="ARBA" id="ARBA00023242"/>
    </source>
</evidence>
<dbReference type="OrthoDB" id="20828at2759"/>
<protein>
    <recommendedName>
        <fullName evidence="3">Mediator of RNA polymerase II transcription subunit 12</fullName>
    </recommendedName>
    <alternativeName>
        <fullName evidence="7">Mediator complex subunit 12</fullName>
    </alternativeName>
</protein>
<feature type="compositionally biased region" description="Polar residues" evidence="8">
    <location>
        <begin position="1539"/>
        <end position="1560"/>
    </location>
</feature>
<dbReference type="InParanoid" id="A0A1Y2DFE2"/>
<organism evidence="10 11">
    <name type="scientific">Leucosporidium creatinivorum</name>
    <dbReference type="NCBI Taxonomy" id="106004"/>
    <lineage>
        <taxon>Eukaryota</taxon>
        <taxon>Fungi</taxon>
        <taxon>Dikarya</taxon>
        <taxon>Basidiomycota</taxon>
        <taxon>Pucciniomycotina</taxon>
        <taxon>Microbotryomycetes</taxon>
        <taxon>Leucosporidiales</taxon>
        <taxon>Leucosporidium</taxon>
    </lineage>
</organism>
<feature type="region of interest" description="Disordered" evidence="8">
    <location>
        <begin position="1539"/>
        <end position="1570"/>
    </location>
</feature>
<feature type="compositionally biased region" description="Low complexity" evidence="8">
    <location>
        <begin position="11"/>
        <end position="33"/>
    </location>
</feature>
<accession>A0A1Y2DFE2</accession>
<dbReference type="Proteomes" id="UP000193467">
    <property type="component" value="Unassembled WGS sequence"/>
</dbReference>
<dbReference type="SMART" id="SM01281">
    <property type="entry name" value="Med12"/>
    <property type="match status" value="1"/>
</dbReference>
<feature type="region of interest" description="Disordered" evidence="8">
    <location>
        <begin position="1"/>
        <end position="36"/>
    </location>
</feature>
<dbReference type="STRING" id="106004.A0A1Y2DFE2"/>
<dbReference type="PANTHER" id="PTHR46567">
    <property type="entry name" value="MEDIATOR OF RNA POLYMERASE II TRANSCRIPTION SUBUNIT 12"/>
    <property type="match status" value="1"/>
</dbReference>
<sequence>MSRTSSKRPLPTSANSGSSSAPSTTSHTFHPSPLDSLLSQNGLTRYHLQPPSWRAPWLPSKDKAGAAAGAEGGGLQAWPQFYPTCDGQEEDQLTEQAVKAGFSGRTVVQTETFSAHQLIYEKLKSNDILGNLARLASAVKKQQESNVPSYEPPNFRLPKRNTLSDSRRESWLADLANPAIPLSKLYSVIPNSARGVGLLELMWSRKVEVERAVWFVRASGAGEIQALARTRSPHLSTVITTFTTEWTSHVQEFVRKQLVEIAADVPSTNANSAGGARAGAPGAARIGTATMLGGVEGGKKAVLVDEELRKSWSIKFSWTLQLLSSLYDESLLSHSSFLRFLITQIESSTPSQLPFVLFLVEEYLAEFLQSEPMAARMVSACLGRVGELSPLPAPTAYQSSLHRTLTSLIRSTFLALPDAFVASPLWTSTTSPSQHVELEQLLMGVEEPKLRETVRVDWEELRGRQEAAGRGAAGEGEEGEAEGDEAEELETIQILDALTFPTSLSTSHKSLFRPPPPTRRRRLPLPSLLPLLFTWCTTPDRSGHHRRFAVSGLIKLELEEMRARGEEGVRGGEVERGFVEWVDALVLETPEEEKEEGEEDEEEEGGVEAEKERGNKREERVESVRRLLEELCRSGVVAFSLYLQRMIARGETEERGEGVTPSIHLTLLKTVPLYEDAGNPLAKRRVALRSSPSSRAETERLVQAAKNELFKLVPGIADEGWRAPIADSTPPAEQDCAPLLTSLSHLARDGTHLIIQRHVIPSGLARLFRPPGEHLALGVEESAVLVQTFLVTGDFWGLLQYLLLLLHHSPSRTLLIQILDVLQGDLDTWTSMGQLSVLASALFDAHKVLKTSGVGERRLIALLRQLGVAGHLDGEKVTLLEQDYQELVLSLSTSRPQAHGLPPGLPELQSLLVDSSPSAIAQLGTTLWYRYHSYDNWGIIAFDSAVQLLSAVSPNTIAVFLREINERLPTGLESQIGKWVKGLQVGVLVGTFGSKLGERLASLLGELVTEGVLSASGAVTGVLLPAWKSLLVEATSTTAAADTSESTDTPMFDPTLLQALETIASVFGSLLGDPTTHSSSSTTTLTPTLLITHQRSSSRRMSLYTHSSLADIGRCLALLVIQLELWTTSGHLERAHKTSALIQQVNACPSFQMAVARDPQTLATAMLDSEFVTSIPAITVYRPKLLAALLLTLKDGNTATPANLVSTEDWDLFLSGLTMWRLAVSKVEVQACLERLDLDNSLQDTEKAEALHTLSRHFLDRVCSGEGHTYLGEQVVKCYHGPASDELVSVAFTRLAEAVDGLAPTASPERRTHSLTTLRCTGRVLNTLLQSATAASRAEPLNLLLTAIKGCLDVLVEAEAEPAREAVLHAAHLLGIALRCSSKPASAETAELFKGCLILCAKLAASLAKDRWQESDLSSVLLDTCSHLLFGLTDMAPTARLPSLQTLLSSDLEIDALPDSTLSRLTRLFGPSSSLLPTLANPWELIEHADGGAPGAAAAAGAASTIAPSTIRSNIGPIDLALFDARVVQIIPKFTALDAQSTASSSTNGQTGPASSTAGTGISERGRQGNFDFETPCVGLSVAARDHRRTLTSARNHNLARYDPQAKTRKASAPAAAPSSTTELIIEDEPAPTMTKSGVKRKEHPEVVVIDSDDDDAPLATKPAAKKGKTSGKTTKGAARKKPKN</sequence>
<evidence type="ECO:0000256" key="8">
    <source>
        <dbReference type="SAM" id="MobiDB-lite"/>
    </source>
</evidence>
<keyword evidence="6" id="KW-0539">Nucleus</keyword>
<keyword evidence="4" id="KW-0805">Transcription regulation</keyword>
<evidence type="ECO:0000313" key="10">
    <source>
        <dbReference type="EMBL" id="ORY57990.1"/>
    </source>
</evidence>
<dbReference type="Pfam" id="PF09497">
    <property type="entry name" value="Med12"/>
    <property type="match status" value="1"/>
</dbReference>
<comment type="caution">
    <text evidence="10">The sequence shown here is derived from an EMBL/GenBank/DDBJ whole genome shotgun (WGS) entry which is preliminary data.</text>
</comment>
<dbReference type="EMBL" id="MCGR01000080">
    <property type="protein sequence ID" value="ORY57990.1"/>
    <property type="molecule type" value="Genomic_DNA"/>
</dbReference>
<feature type="region of interest" description="Disordered" evidence="8">
    <location>
        <begin position="1589"/>
        <end position="1685"/>
    </location>
</feature>
<evidence type="ECO:0000256" key="2">
    <source>
        <dbReference type="ARBA" id="ARBA00010289"/>
    </source>
</evidence>
<evidence type="ECO:0000256" key="7">
    <source>
        <dbReference type="ARBA" id="ARBA00032010"/>
    </source>
</evidence>